<proteinExistence type="predicted"/>
<evidence type="ECO:0000259" key="1">
    <source>
        <dbReference type="Pfam" id="PF24803"/>
    </source>
</evidence>
<dbReference type="PANTHER" id="PTHR37019">
    <property type="entry name" value="CHROMOSOME 1, WHOLE GENOME SHOTGUN SEQUENCE"/>
    <property type="match status" value="1"/>
</dbReference>
<name>A0A0D2B808_9EURO</name>
<protein>
    <recommendedName>
        <fullName evidence="1">DUF7704 domain-containing protein</fullName>
    </recommendedName>
</protein>
<evidence type="ECO:0000313" key="2">
    <source>
        <dbReference type="EMBL" id="KIW33772.1"/>
    </source>
</evidence>
<dbReference type="EMBL" id="KN847040">
    <property type="protein sequence ID" value="KIW33772.1"/>
    <property type="molecule type" value="Genomic_DNA"/>
</dbReference>
<feature type="domain" description="DUF7704" evidence="1">
    <location>
        <begin position="4"/>
        <end position="144"/>
    </location>
</feature>
<gene>
    <name evidence="2" type="ORF">PV07_00596</name>
</gene>
<dbReference type="GeneID" id="27339790"/>
<dbReference type="InterPro" id="IPR056121">
    <property type="entry name" value="DUF7704"/>
</dbReference>
<dbReference type="HOGENOM" id="CLU_112091_1_1_1"/>
<accession>A0A0D2B808</accession>
<dbReference type="Pfam" id="PF24803">
    <property type="entry name" value="DUF7704"/>
    <property type="match status" value="1"/>
</dbReference>
<evidence type="ECO:0000313" key="3">
    <source>
        <dbReference type="Proteomes" id="UP000054466"/>
    </source>
</evidence>
<dbReference type="RefSeq" id="XP_016253988.1">
    <property type="nucleotide sequence ID" value="XM_016387060.1"/>
</dbReference>
<keyword evidence="3" id="KW-1185">Reference proteome</keyword>
<dbReference type="PANTHER" id="PTHR37019:SF1">
    <property type="entry name" value="EXPERA DOMAIN-CONTAINING PROTEIN"/>
    <property type="match status" value="1"/>
</dbReference>
<organism evidence="2 3">
    <name type="scientific">Cladophialophora immunda</name>
    <dbReference type="NCBI Taxonomy" id="569365"/>
    <lineage>
        <taxon>Eukaryota</taxon>
        <taxon>Fungi</taxon>
        <taxon>Dikarya</taxon>
        <taxon>Ascomycota</taxon>
        <taxon>Pezizomycotina</taxon>
        <taxon>Eurotiomycetes</taxon>
        <taxon>Chaetothyriomycetidae</taxon>
        <taxon>Chaetothyriales</taxon>
        <taxon>Herpotrichiellaceae</taxon>
        <taxon>Cladophialophora</taxon>
    </lineage>
</organism>
<dbReference type="Proteomes" id="UP000054466">
    <property type="component" value="Unassembled WGS sequence"/>
</dbReference>
<dbReference type="OrthoDB" id="2937326at2759"/>
<sequence length="158" mass="16463">MSSSTIPAFYRVFFSTVDPLIALSGALTQLLAPRTLLTLYNGSSATLPPAIETTALLDSGAGYLLSTMLLQLVLLRLRPADRAVWRCLEAAILVQDVAVVAAVARALDAQHRLAWPLLLRPGEWANLAILAGVGALRAAFLLGVGMGGGGGGGKAKRT</sequence>
<reference evidence="2 3" key="1">
    <citation type="submission" date="2015-01" db="EMBL/GenBank/DDBJ databases">
        <title>The Genome Sequence of Cladophialophora immunda CBS83496.</title>
        <authorList>
            <consortium name="The Broad Institute Genomics Platform"/>
            <person name="Cuomo C."/>
            <person name="de Hoog S."/>
            <person name="Gorbushina A."/>
            <person name="Stielow B."/>
            <person name="Teixiera M."/>
            <person name="Abouelleil A."/>
            <person name="Chapman S.B."/>
            <person name="Priest M."/>
            <person name="Young S.K."/>
            <person name="Wortman J."/>
            <person name="Nusbaum C."/>
            <person name="Birren B."/>
        </authorList>
    </citation>
    <scope>NUCLEOTIDE SEQUENCE [LARGE SCALE GENOMIC DNA]</scope>
    <source>
        <strain evidence="2 3">CBS 83496</strain>
    </source>
</reference>
<dbReference type="AlphaFoldDB" id="A0A0D2B808"/>
<dbReference type="VEuPathDB" id="FungiDB:PV07_00596"/>